<evidence type="ECO:0000313" key="7">
    <source>
        <dbReference type="EMBL" id="QIG42637.1"/>
    </source>
</evidence>
<evidence type="ECO:0000256" key="5">
    <source>
        <dbReference type="ARBA" id="ARBA00023136"/>
    </source>
</evidence>
<accession>A0A6G6WBV4</accession>
<proteinExistence type="predicted"/>
<evidence type="ECO:0000256" key="4">
    <source>
        <dbReference type="ARBA" id="ARBA00022989"/>
    </source>
</evidence>
<feature type="transmembrane region" description="Helical" evidence="6">
    <location>
        <begin position="250"/>
        <end position="274"/>
    </location>
</feature>
<feature type="transmembrane region" description="Helical" evidence="6">
    <location>
        <begin position="356"/>
        <end position="374"/>
    </location>
</feature>
<feature type="transmembrane region" description="Helical" evidence="6">
    <location>
        <begin position="286"/>
        <end position="308"/>
    </location>
</feature>
<evidence type="ECO:0000313" key="8">
    <source>
        <dbReference type="Proteomes" id="UP000502996"/>
    </source>
</evidence>
<dbReference type="GO" id="GO:0005886">
    <property type="term" value="C:plasma membrane"/>
    <property type="evidence" value="ECO:0007669"/>
    <property type="project" value="UniProtKB-SubCell"/>
</dbReference>
<reference evidence="7 8" key="1">
    <citation type="submission" date="2020-02" db="EMBL/GenBank/DDBJ databases">
        <title>Full genome sequence of Nocardioides sp. R-3366.</title>
        <authorList>
            <person name="Im W.-T."/>
        </authorList>
    </citation>
    <scope>NUCLEOTIDE SEQUENCE [LARGE SCALE GENOMIC DNA]</scope>
    <source>
        <strain evidence="7 8">R-3366</strain>
    </source>
</reference>
<sequence length="416" mass="43351">MSKMATETSQRLRSGAVIAVAMGIMNLATYGYTVLAAHTIGKEPYGAFSALMGALLVISVLSLGLQATGARRISSAPDQVVAIERVVLSVGLRSALVLAALGFAIAPLLNAVLHLESLPTALLVGLTAFPLTYMGAQLGVLQGERRWGPLAAVYLAQGLGRFGFGAVLIVIRPGEFSAILGVALGAWLPVVVGWWALRRPRTGAPHSEGHPGLDLLREVGHSSQALLAFFALSNADILVARATMSDSEAGLYAAGLIMVKAVLFLPQFVVVYAFPSLSQESSNRRTLVLALAMSAALGLVAVLAVAVLPGLALQFVGGDDFADIKGDIWKFAIVGTLLSMLQLLVYSALARRQGRAILFIWTALAVLVGLALSVATATSLVMVVVAVDAVLFLGLLTMALAQARPGVQIPAETRPA</sequence>
<dbReference type="Proteomes" id="UP000502996">
    <property type="component" value="Chromosome"/>
</dbReference>
<dbReference type="PANTHER" id="PTHR30250:SF11">
    <property type="entry name" value="O-ANTIGEN TRANSPORTER-RELATED"/>
    <property type="match status" value="1"/>
</dbReference>
<name>A0A6G6WBV4_9ACTN</name>
<organism evidence="7 8">
    <name type="scientific">Nocardioides anomalus</name>
    <dbReference type="NCBI Taxonomy" id="2712223"/>
    <lineage>
        <taxon>Bacteria</taxon>
        <taxon>Bacillati</taxon>
        <taxon>Actinomycetota</taxon>
        <taxon>Actinomycetes</taxon>
        <taxon>Propionibacteriales</taxon>
        <taxon>Nocardioidaceae</taxon>
        <taxon>Nocardioides</taxon>
    </lineage>
</organism>
<dbReference type="PANTHER" id="PTHR30250">
    <property type="entry name" value="PST FAMILY PREDICTED COLANIC ACID TRANSPORTER"/>
    <property type="match status" value="1"/>
</dbReference>
<feature type="transmembrane region" description="Helical" evidence="6">
    <location>
        <begin position="121"/>
        <end position="140"/>
    </location>
</feature>
<protein>
    <submittedName>
        <fullName evidence="7">Polysaccharide biosynthesis protein</fullName>
    </submittedName>
</protein>
<keyword evidence="5 6" id="KW-0472">Membrane</keyword>
<comment type="subcellular location">
    <subcellularLocation>
        <location evidence="1">Cell membrane</location>
        <topology evidence="1">Multi-pass membrane protein</topology>
    </subcellularLocation>
</comment>
<feature type="transmembrane region" description="Helical" evidence="6">
    <location>
        <begin position="12"/>
        <end position="33"/>
    </location>
</feature>
<keyword evidence="3 6" id="KW-0812">Transmembrane</keyword>
<feature type="transmembrane region" description="Helical" evidence="6">
    <location>
        <begin position="225"/>
        <end position="244"/>
    </location>
</feature>
<dbReference type="AlphaFoldDB" id="A0A6G6WBV4"/>
<feature type="transmembrane region" description="Helical" evidence="6">
    <location>
        <begin position="45"/>
        <end position="65"/>
    </location>
</feature>
<evidence type="ECO:0000256" key="1">
    <source>
        <dbReference type="ARBA" id="ARBA00004651"/>
    </source>
</evidence>
<feature type="transmembrane region" description="Helical" evidence="6">
    <location>
        <begin position="328"/>
        <end position="349"/>
    </location>
</feature>
<gene>
    <name evidence="7" type="ORF">G5V58_07475</name>
</gene>
<keyword evidence="4 6" id="KW-1133">Transmembrane helix</keyword>
<dbReference type="EMBL" id="CP049257">
    <property type="protein sequence ID" value="QIG42637.1"/>
    <property type="molecule type" value="Genomic_DNA"/>
</dbReference>
<dbReference type="KEGG" id="nano:G5V58_07475"/>
<keyword evidence="2" id="KW-1003">Cell membrane</keyword>
<feature type="transmembrane region" description="Helical" evidence="6">
    <location>
        <begin position="86"/>
        <end position="109"/>
    </location>
</feature>
<feature type="transmembrane region" description="Helical" evidence="6">
    <location>
        <begin position="177"/>
        <end position="197"/>
    </location>
</feature>
<feature type="transmembrane region" description="Helical" evidence="6">
    <location>
        <begin position="380"/>
        <end position="401"/>
    </location>
</feature>
<evidence type="ECO:0000256" key="3">
    <source>
        <dbReference type="ARBA" id="ARBA00022692"/>
    </source>
</evidence>
<feature type="transmembrane region" description="Helical" evidence="6">
    <location>
        <begin position="152"/>
        <end position="171"/>
    </location>
</feature>
<evidence type="ECO:0000256" key="6">
    <source>
        <dbReference type="SAM" id="Phobius"/>
    </source>
</evidence>
<evidence type="ECO:0000256" key="2">
    <source>
        <dbReference type="ARBA" id="ARBA00022475"/>
    </source>
</evidence>
<dbReference type="InterPro" id="IPR050833">
    <property type="entry name" value="Poly_Biosynth_Transport"/>
</dbReference>
<keyword evidence="8" id="KW-1185">Reference proteome</keyword>